<reference evidence="2" key="1">
    <citation type="journal article" date="2022" name="bioRxiv">
        <title>Sequencing and chromosome-scale assembly of the giantPleurodeles waltlgenome.</title>
        <authorList>
            <person name="Brown T."/>
            <person name="Elewa A."/>
            <person name="Iarovenko S."/>
            <person name="Subramanian E."/>
            <person name="Araus A.J."/>
            <person name="Petzold A."/>
            <person name="Susuki M."/>
            <person name="Suzuki K.-i.T."/>
            <person name="Hayashi T."/>
            <person name="Toyoda A."/>
            <person name="Oliveira C."/>
            <person name="Osipova E."/>
            <person name="Leigh N.D."/>
            <person name="Simon A."/>
            <person name="Yun M.H."/>
        </authorList>
    </citation>
    <scope>NUCLEOTIDE SEQUENCE</scope>
    <source>
        <strain evidence="2">20211129_DDA</strain>
        <tissue evidence="2">Liver</tissue>
    </source>
</reference>
<dbReference type="EMBL" id="JANPWB010000002">
    <property type="protein sequence ID" value="KAJ1208796.1"/>
    <property type="molecule type" value="Genomic_DNA"/>
</dbReference>
<dbReference type="Proteomes" id="UP001066276">
    <property type="component" value="Chromosome 1_2"/>
</dbReference>
<comment type="caution">
    <text evidence="2">The sequence shown here is derived from an EMBL/GenBank/DDBJ whole genome shotgun (WGS) entry which is preliminary data.</text>
</comment>
<evidence type="ECO:0000313" key="3">
    <source>
        <dbReference type="Proteomes" id="UP001066276"/>
    </source>
</evidence>
<proteinExistence type="predicted"/>
<dbReference type="AlphaFoldDB" id="A0AAV7W7N3"/>
<keyword evidence="3" id="KW-1185">Reference proteome</keyword>
<sequence>MRLLPRPGVLVIQWEPSNNRGRLEQQGRGLAAQGGSDESFLPVVGRQWHGAGETKNLRRGIDHQRQPRHPRRGASTRSGARDSLGPRR</sequence>
<organism evidence="2 3">
    <name type="scientific">Pleurodeles waltl</name>
    <name type="common">Iberian ribbed newt</name>
    <dbReference type="NCBI Taxonomy" id="8319"/>
    <lineage>
        <taxon>Eukaryota</taxon>
        <taxon>Metazoa</taxon>
        <taxon>Chordata</taxon>
        <taxon>Craniata</taxon>
        <taxon>Vertebrata</taxon>
        <taxon>Euteleostomi</taxon>
        <taxon>Amphibia</taxon>
        <taxon>Batrachia</taxon>
        <taxon>Caudata</taxon>
        <taxon>Salamandroidea</taxon>
        <taxon>Salamandridae</taxon>
        <taxon>Pleurodelinae</taxon>
        <taxon>Pleurodeles</taxon>
    </lineage>
</organism>
<feature type="compositionally biased region" description="Basic and acidic residues" evidence="1">
    <location>
        <begin position="55"/>
        <end position="65"/>
    </location>
</feature>
<accession>A0AAV7W7N3</accession>
<gene>
    <name evidence="2" type="ORF">NDU88_004179</name>
</gene>
<protein>
    <submittedName>
        <fullName evidence="2">Uncharacterized protein</fullName>
    </submittedName>
</protein>
<evidence type="ECO:0000313" key="2">
    <source>
        <dbReference type="EMBL" id="KAJ1208796.1"/>
    </source>
</evidence>
<name>A0AAV7W7N3_PLEWA</name>
<evidence type="ECO:0000256" key="1">
    <source>
        <dbReference type="SAM" id="MobiDB-lite"/>
    </source>
</evidence>
<feature type="region of interest" description="Disordered" evidence="1">
    <location>
        <begin position="48"/>
        <end position="88"/>
    </location>
</feature>